<evidence type="ECO:0008006" key="4">
    <source>
        <dbReference type="Google" id="ProtNLM"/>
    </source>
</evidence>
<reference evidence="2 3" key="1">
    <citation type="submission" date="2019-08" db="EMBL/GenBank/DDBJ databases">
        <title>Complete genome sequence of Candidatus Uab amorphum.</title>
        <authorList>
            <person name="Shiratori T."/>
            <person name="Suzuki S."/>
            <person name="Kakizawa Y."/>
            <person name="Ishida K."/>
        </authorList>
    </citation>
    <scope>NUCLEOTIDE SEQUENCE [LARGE SCALE GENOMIC DNA]</scope>
    <source>
        <strain evidence="2 3">SRT547</strain>
    </source>
</reference>
<feature type="transmembrane region" description="Helical" evidence="1">
    <location>
        <begin position="68"/>
        <end position="87"/>
    </location>
</feature>
<accession>A0A5S9IP90</accession>
<dbReference type="KEGG" id="uam:UABAM_03543"/>
<feature type="transmembrane region" description="Helical" evidence="1">
    <location>
        <begin position="37"/>
        <end position="56"/>
    </location>
</feature>
<dbReference type="EMBL" id="AP019860">
    <property type="protein sequence ID" value="BBM85180.1"/>
    <property type="molecule type" value="Genomic_DNA"/>
</dbReference>
<sequence>MSFIRYAVVFISFCVLIFLFLHKSHVPEVWERYSQDYFTLLCFATVNVVILNITFIKKERWQILYKRVTMYPVIPTIAILLGIFVLADGLWDIMTVNPLTPLLFLATSIFALLGSRHPQKMLQKIALITMATIGSLFVVEIFFPLLLHSKIPEDQKSFYREISSSWPQKITKEKAKDTLRILGLCDSFGRAGGHENYHYLLQKYLREDGRKVEVVNFSAGGYEPLHQLYVLKKFAAQYQPDVVVHGFFVGNDFANPDTNTSEFAEISVRQRSGIMKFRPHSWVLFQWLRNYYKAQNNVERAGVFKKDTFLAIEYERLQICRPLSPAKVRWQDTIFVLDQIREYTKSINTKYIMVIHPDQFQSDKGLQDQLQKKYAVTWREYHLRLPQNFLMSYCAENNTPCLDLLPYFQKSEDVLYLLQNTHYNDKGNKLAAQKIHAFLQELKYLNLGKANGKNN</sequence>
<evidence type="ECO:0000256" key="1">
    <source>
        <dbReference type="SAM" id="Phobius"/>
    </source>
</evidence>
<feature type="transmembrane region" description="Helical" evidence="1">
    <location>
        <begin position="93"/>
        <end position="113"/>
    </location>
</feature>
<organism evidence="2 3">
    <name type="scientific">Uabimicrobium amorphum</name>
    <dbReference type="NCBI Taxonomy" id="2596890"/>
    <lineage>
        <taxon>Bacteria</taxon>
        <taxon>Pseudomonadati</taxon>
        <taxon>Planctomycetota</taxon>
        <taxon>Candidatus Uabimicrobiia</taxon>
        <taxon>Candidatus Uabimicrobiales</taxon>
        <taxon>Candidatus Uabimicrobiaceae</taxon>
        <taxon>Candidatus Uabimicrobium</taxon>
    </lineage>
</organism>
<keyword evidence="3" id="KW-1185">Reference proteome</keyword>
<evidence type="ECO:0000313" key="3">
    <source>
        <dbReference type="Proteomes" id="UP000326354"/>
    </source>
</evidence>
<protein>
    <recommendedName>
        <fullName evidence="4">SGNH hydrolase-type esterase domain-containing protein</fullName>
    </recommendedName>
</protein>
<keyword evidence="1" id="KW-0812">Transmembrane</keyword>
<feature type="transmembrane region" description="Helical" evidence="1">
    <location>
        <begin position="125"/>
        <end position="147"/>
    </location>
</feature>
<dbReference type="Gene3D" id="3.40.50.1110">
    <property type="entry name" value="SGNH hydrolase"/>
    <property type="match status" value="1"/>
</dbReference>
<dbReference type="AlphaFoldDB" id="A0A5S9IP90"/>
<dbReference type="GO" id="GO:0016788">
    <property type="term" value="F:hydrolase activity, acting on ester bonds"/>
    <property type="evidence" value="ECO:0007669"/>
    <property type="project" value="UniProtKB-ARBA"/>
</dbReference>
<feature type="transmembrane region" description="Helical" evidence="1">
    <location>
        <begin position="7"/>
        <end position="25"/>
    </location>
</feature>
<keyword evidence="1" id="KW-1133">Transmembrane helix</keyword>
<dbReference type="InterPro" id="IPR036514">
    <property type="entry name" value="SGNH_hydro_sf"/>
</dbReference>
<name>A0A5S9IP90_UABAM</name>
<dbReference type="Proteomes" id="UP000326354">
    <property type="component" value="Chromosome"/>
</dbReference>
<keyword evidence="1" id="KW-0472">Membrane</keyword>
<dbReference type="RefSeq" id="WP_173013386.1">
    <property type="nucleotide sequence ID" value="NZ_AP019860.1"/>
</dbReference>
<evidence type="ECO:0000313" key="2">
    <source>
        <dbReference type="EMBL" id="BBM85180.1"/>
    </source>
</evidence>
<dbReference type="SUPFAM" id="SSF52266">
    <property type="entry name" value="SGNH hydrolase"/>
    <property type="match status" value="1"/>
</dbReference>
<proteinExistence type="predicted"/>
<gene>
    <name evidence="2" type="ORF">UABAM_03543</name>
</gene>